<dbReference type="InterPro" id="IPR036812">
    <property type="entry name" value="NAD(P)_OxRdtase_dom_sf"/>
</dbReference>
<dbReference type="AlphaFoldDB" id="A0A3R8JN17"/>
<dbReference type="PANTHER" id="PTHR43312:SF2">
    <property type="entry name" value="OXIDOREDUCTASE"/>
    <property type="match status" value="1"/>
</dbReference>
<feature type="domain" description="4Fe-4S ferredoxin-type" evidence="4">
    <location>
        <begin position="280"/>
        <end position="304"/>
    </location>
</feature>
<dbReference type="Pfam" id="PF13187">
    <property type="entry name" value="Fer4_9"/>
    <property type="match status" value="1"/>
</dbReference>
<gene>
    <name evidence="5" type="ORF">EBB54_10250</name>
</gene>
<dbReference type="GO" id="GO:0046872">
    <property type="term" value="F:metal ion binding"/>
    <property type="evidence" value="ECO:0007669"/>
    <property type="project" value="UniProtKB-KW"/>
</dbReference>
<feature type="domain" description="4Fe-4S ferredoxin-type" evidence="4">
    <location>
        <begin position="331"/>
        <end position="353"/>
    </location>
</feature>
<dbReference type="Gene3D" id="3.30.70.20">
    <property type="match status" value="1"/>
</dbReference>
<organism evidence="5 6">
    <name type="scientific">Schaedlerella arabinosiphila</name>
    <dbReference type="NCBI Taxonomy" id="2044587"/>
    <lineage>
        <taxon>Bacteria</taxon>
        <taxon>Bacillati</taxon>
        <taxon>Bacillota</taxon>
        <taxon>Clostridia</taxon>
        <taxon>Lachnospirales</taxon>
        <taxon>Lachnospiraceae</taxon>
        <taxon>Schaedlerella</taxon>
    </lineage>
</organism>
<dbReference type="SUPFAM" id="SSF51430">
    <property type="entry name" value="NAD(P)-linked oxidoreductase"/>
    <property type="match status" value="1"/>
</dbReference>
<dbReference type="PANTHER" id="PTHR43312">
    <property type="entry name" value="D-THREO-ALDOSE 1-DEHYDROGENASE"/>
    <property type="match status" value="1"/>
</dbReference>
<dbReference type="PROSITE" id="PS00198">
    <property type="entry name" value="4FE4S_FER_1"/>
    <property type="match status" value="2"/>
</dbReference>
<dbReference type="SUPFAM" id="SSF46548">
    <property type="entry name" value="alpha-helical ferredoxin"/>
    <property type="match status" value="1"/>
</dbReference>
<dbReference type="GO" id="GO:0051536">
    <property type="term" value="F:iron-sulfur cluster binding"/>
    <property type="evidence" value="ECO:0007669"/>
    <property type="project" value="UniProtKB-KW"/>
</dbReference>
<evidence type="ECO:0000259" key="4">
    <source>
        <dbReference type="PROSITE" id="PS51379"/>
    </source>
</evidence>
<keyword evidence="2" id="KW-0408">Iron</keyword>
<dbReference type="RefSeq" id="WP_125127333.1">
    <property type="nucleotide sequence ID" value="NZ_RHJS01000002.1"/>
</dbReference>
<dbReference type="Gene3D" id="3.20.20.100">
    <property type="entry name" value="NADP-dependent oxidoreductase domain"/>
    <property type="match status" value="1"/>
</dbReference>
<reference evidence="5" key="1">
    <citation type="submission" date="2018-10" db="EMBL/GenBank/DDBJ databases">
        <title>Schaedlerella arabinophila gen. nov. sp. nov., isolated from the mouse intestinal tract and comparative analysis with the genome of the closely related altered Schaedler flora strain ASF502.</title>
        <authorList>
            <person name="Miyake S."/>
            <person name="Soh M."/>
            <person name="Seedorf H."/>
        </authorList>
    </citation>
    <scope>NUCLEOTIDE SEQUENCE [LARGE SCALE GENOMIC DNA]</scope>
    <source>
        <strain evidence="5">DSM 106076</strain>
    </source>
</reference>
<accession>A0A3R8JN17</accession>
<sequence>MQYKDYKDNIKLSRLGMGVMRLPVKDGNDSLIDYEKAKRLIDLCMEQGINYYDTAYIYHGGKSEEFLGKALAAYPRDSFYVTDKYNFQVEPDYRKQFGEQLTRLGMERIDFYLLHGIQDHFAEKMVRNGCIAYFDEQKRQGKIRYLGFSFHGTPQMLKFLLKLYTWDFVQIQLNYYDWYFQDAKELYEILEETGIPVMVMEPVHGGLLADLTEDAAKELTAGDTEKSQASWAMRWVMALPNVQVVLSGMSNESQVIDNIRTFSEAQPLTEEDQERIKRAARIQHSDLAVACTGCRYCTPNCPQGLDIPFLLKNYNEAKIGGVWRISHLKELPKEKRPEACIGCGVCAGHCPQGFHIPLILKELNKMLEEI</sequence>
<dbReference type="CDD" id="cd19096">
    <property type="entry name" value="AKR_Fe-S_oxidoreductase"/>
    <property type="match status" value="1"/>
</dbReference>
<dbReference type="Proteomes" id="UP000274920">
    <property type="component" value="Unassembled WGS sequence"/>
</dbReference>
<dbReference type="Pfam" id="PF00248">
    <property type="entry name" value="Aldo_ket_red"/>
    <property type="match status" value="1"/>
</dbReference>
<keyword evidence="3" id="KW-0411">Iron-sulfur</keyword>
<keyword evidence="1" id="KW-0479">Metal-binding</keyword>
<comment type="caution">
    <text evidence="5">The sequence shown here is derived from an EMBL/GenBank/DDBJ whole genome shotgun (WGS) entry which is preliminary data.</text>
</comment>
<evidence type="ECO:0000256" key="2">
    <source>
        <dbReference type="ARBA" id="ARBA00023004"/>
    </source>
</evidence>
<proteinExistence type="predicted"/>
<dbReference type="InterPro" id="IPR017900">
    <property type="entry name" value="4Fe4S_Fe_S_CS"/>
</dbReference>
<dbReference type="EMBL" id="RHJS01000002">
    <property type="protein sequence ID" value="RRK31704.1"/>
    <property type="molecule type" value="Genomic_DNA"/>
</dbReference>
<protein>
    <submittedName>
        <fullName evidence="5">4Fe-4S dicluster domain-containing protein</fullName>
    </submittedName>
</protein>
<evidence type="ECO:0000313" key="5">
    <source>
        <dbReference type="EMBL" id="RRK31704.1"/>
    </source>
</evidence>
<evidence type="ECO:0000256" key="3">
    <source>
        <dbReference type="ARBA" id="ARBA00023014"/>
    </source>
</evidence>
<keyword evidence="6" id="KW-1185">Reference proteome</keyword>
<evidence type="ECO:0000313" key="6">
    <source>
        <dbReference type="Proteomes" id="UP000274920"/>
    </source>
</evidence>
<dbReference type="InterPro" id="IPR053135">
    <property type="entry name" value="AKR2_Oxidoreductase"/>
</dbReference>
<dbReference type="InterPro" id="IPR017896">
    <property type="entry name" value="4Fe4S_Fe-S-bd"/>
</dbReference>
<name>A0A3R8JN17_9FIRM</name>
<dbReference type="PROSITE" id="PS51379">
    <property type="entry name" value="4FE4S_FER_2"/>
    <property type="match status" value="2"/>
</dbReference>
<evidence type="ECO:0000256" key="1">
    <source>
        <dbReference type="ARBA" id="ARBA00022723"/>
    </source>
</evidence>
<dbReference type="InterPro" id="IPR023210">
    <property type="entry name" value="NADP_OxRdtase_dom"/>
</dbReference>